<evidence type="ECO:0000313" key="1">
    <source>
        <dbReference type="EMBL" id="KNE00942.1"/>
    </source>
</evidence>
<dbReference type="EMBL" id="LGST01000016">
    <property type="protein sequence ID" value="KNE00942.1"/>
    <property type="molecule type" value="Genomic_DNA"/>
</dbReference>
<sequence>MQAEELVSREKAKELHGVRLWGKKKKRNKRRYFKTVVHD</sequence>
<gene>
    <name evidence="1" type="ORF">QG37_01813</name>
</gene>
<organism evidence="1 2">
    <name type="scientific">Candidozyma auris</name>
    <name type="common">Yeast</name>
    <name type="synonym">Candida auris</name>
    <dbReference type="NCBI Taxonomy" id="498019"/>
    <lineage>
        <taxon>Eukaryota</taxon>
        <taxon>Fungi</taxon>
        <taxon>Dikarya</taxon>
        <taxon>Ascomycota</taxon>
        <taxon>Saccharomycotina</taxon>
        <taxon>Pichiomycetes</taxon>
        <taxon>Metschnikowiaceae</taxon>
        <taxon>Candidozyma</taxon>
    </lineage>
</organism>
<name>A0A0L0P3J1_CANAR</name>
<reference evidence="2" key="1">
    <citation type="journal article" date="2015" name="BMC Genomics">
        <title>Draft genome of a commonly misdiagnosed multidrug resistant pathogen Candida auris.</title>
        <authorList>
            <person name="Chatterjee S."/>
            <person name="Alampalli S.V."/>
            <person name="Nageshan R.K."/>
            <person name="Chettiar S.T."/>
            <person name="Joshi S."/>
            <person name="Tatu U.S."/>
        </authorList>
    </citation>
    <scope>NUCLEOTIDE SEQUENCE [LARGE SCALE GENOMIC DNA]</scope>
    <source>
        <strain evidence="2">6684</strain>
    </source>
</reference>
<dbReference type="AlphaFoldDB" id="A0A0L0P3J1"/>
<dbReference type="VEuPathDB" id="FungiDB:QG37_01813"/>
<proteinExistence type="predicted"/>
<protein>
    <submittedName>
        <fullName evidence="1">Uncharacterized protein</fullName>
    </submittedName>
</protein>
<evidence type="ECO:0000313" key="2">
    <source>
        <dbReference type="Proteomes" id="UP000037122"/>
    </source>
</evidence>
<accession>A0A0L0P3J1</accession>
<comment type="caution">
    <text evidence="1">The sequence shown here is derived from an EMBL/GenBank/DDBJ whole genome shotgun (WGS) entry which is preliminary data.</text>
</comment>
<dbReference type="Proteomes" id="UP000037122">
    <property type="component" value="Unassembled WGS sequence"/>
</dbReference>